<dbReference type="InterPro" id="IPR002525">
    <property type="entry name" value="Transp_IS110-like_N"/>
</dbReference>
<evidence type="ECO:0000259" key="1">
    <source>
        <dbReference type="Pfam" id="PF01548"/>
    </source>
</evidence>
<dbReference type="GO" id="GO:0004803">
    <property type="term" value="F:transposase activity"/>
    <property type="evidence" value="ECO:0007669"/>
    <property type="project" value="InterPro"/>
</dbReference>
<dbReference type="Proteomes" id="UP000070080">
    <property type="component" value="Unassembled WGS sequence"/>
</dbReference>
<dbReference type="Pfam" id="PF01548">
    <property type="entry name" value="DEDD_Tnp_IS110"/>
    <property type="match status" value="1"/>
</dbReference>
<feature type="domain" description="Transposase IS110-like N-terminal" evidence="1">
    <location>
        <begin position="3"/>
        <end position="136"/>
    </location>
</feature>
<dbReference type="GO" id="GO:0003677">
    <property type="term" value="F:DNA binding"/>
    <property type="evidence" value="ECO:0007669"/>
    <property type="project" value="InterPro"/>
</dbReference>
<dbReference type="AlphaFoldDB" id="A0A133YD52"/>
<comment type="caution">
    <text evidence="2">The sequence shown here is derived from an EMBL/GenBank/DDBJ whole genome shotgun (WGS) entry which is preliminary data.</text>
</comment>
<evidence type="ECO:0000313" key="2">
    <source>
        <dbReference type="EMBL" id="KXB41136.1"/>
    </source>
</evidence>
<organism evidence="2 3">
    <name type="scientific">Amygdalobacter nucleatus</name>
    <dbReference type="NCBI Taxonomy" id="3029274"/>
    <lineage>
        <taxon>Bacteria</taxon>
        <taxon>Bacillati</taxon>
        <taxon>Bacillota</taxon>
        <taxon>Clostridia</taxon>
        <taxon>Eubacteriales</taxon>
        <taxon>Oscillospiraceae</taxon>
        <taxon>Amygdalobacter</taxon>
    </lineage>
</organism>
<dbReference type="EMBL" id="LSCV01000020">
    <property type="protein sequence ID" value="KXB41136.1"/>
    <property type="molecule type" value="Genomic_DNA"/>
</dbReference>
<sequence>EVFTFKNSRDGFEQLMKVLHSCSKKPTNIKVGLESTGHYSDNLLAFLNSVGYKPILLNPLHTNLFRKGQNLRKTKTDHVDAHTIATMLRIEDLKSYSQPFYHLSELKSLTRYRATLVADCSSKKVSLVRLCQILFPELKSLVPSLHMNSVYQLLSELPSADKIANCNLTHLIHLLASASKGHYGRVKALSIRDAACSSIGIKS</sequence>
<keyword evidence="3" id="KW-1185">Reference proteome</keyword>
<dbReference type="PATRIC" id="fig|1497955.3.peg.716"/>
<accession>A0A133YD52</accession>
<dbReference type="PANTHER" id="PTHR33055">
    <property type="entry name" value="TRANSPOSASE FOR INSERTION SEQUENCE ELEMENT IS1111A"/>
    <property type="match status" value="1"/>
</dbReference>
<proteinExistence type="predicted"/>
<protein>
    <submittedName>
        <fullName evidence="2">Transposase</fullName>
    </submittedName>
</protein>
<dbReference type="RefSeq" id="WP_156422961.1">
    <property type="nucleotide sequence ID" value="NZ_KQ959580.1"/>
</dbReference>
<dbReference type="STRING" id="1497955.HMPREF1872_00741"/>
<dbReference type="GO" id="GO:0006313">
    <property type="term" value="P:DNA transposition"/>
    <property type="evidence" value="ECO:0007669"/>
    <property type="project" value="InterPro"/>
</dbReference>
<gene>
    <name evidence="2" type="ORF">HMPREF1872_00741</name>
</gene>
<name>A0A133YD52_9FIRM</name>
<dbReference type="OrthoDB" id="9811278at2"/>
<reference evidence="3" key="1">
    <citation type="submission" date="2016-01" db="EMBL/GenBank/DDBJ databases">
        <authorList>
            <person name="Mitreva M."/>
            <person name="Pepin K.H."/>
            <person name="Mihindukulasuriya K.A."/>
            <person name="Fulton R."/>
            <person name="Fronick C."/>
            <person name="O'Laughlin M."/>
            <person name="Miner T."/>
            <person name="Herter B."/>
            <person name="Rosa B.A."/>
            <person name="Cordes M."/>
            <person name="Tomlinson C."/>
            <person name="Wollam A."/>
            <person name="Palsikar V.B."/>
            <person name="Mardis E.R."/>
            <person name="Wilson R.K."/>
        </authorList>
    </citation>
    <scope>NUCLEOTIDE SEQUENCE [LARGE SCALE GENOMIC DNA]</scope>
    <source>
        <strain evidence="3">KA00274</strain>
    </source>
</reference>
<dbReference type="PANTHER" id="PTHR33055:SF15">
    <property type="entry name" value="TRANSPOSASE-RELATED"/>
    <property type="match status" value="1"/>
</dbReference>
<feature type="non-terminal residue" evidence="2">
    <location>
        <position position="1"/>
    </location>
</feature>
<dbReference type="InterPro" id="IPR047650">
    <property type="entry name" value="Transpos_IS110"/>
</dbReference>
<evidence type="ECO:0000313" key="3">
    <source>
        <dbReference type="Proteomes" id="UP000070080"/>
    </source>
</evidence>